<reference evidence="1 2" key="1">
    <citation type="submission" date="2018-06" db="EMBL/GenBank/DDBJ databases">
        <title>Genomic Encyclopedia of Type Strains, Phase IV (KMG-IV): sequencing the most valuable type-strain genomes for metagenomic binning, comparative biology and taxonomic classification.</title>
        <authorList>
            <person name="Goeker M."/>
        </authorList>
    </citation>
    <scope>NUCLEOTIDE SEQUENCE [LARGE SCALE GENOMIC DNA]</scope>
    <source>
        <strain evidence="1 2">DSM 5</strain>
    </source>
</reference>
<keyword evidence="2" id="KW-1185">Reference proteome</keyword>
<sequence>MDIYTSEIYESYYLLMRKAEAPISVPTGKWGIARRQLLSHRSNYPFDPEGQGAGARHIMQNFYRISYILEKRKTRIYGLYLDSGFFNKHVAHELGKINIMLLVQMFCNLFLHS</sequence>
<dbReference type="Proteomes" id="UP000248646">
    <property type="component" value="Unassembled WGS sequence"/>
</dbReference>
<gene>
    <name evidence="1" type="ORF">C7437_10783</name>
</gene>
<proteinExistence type="predicted"/>
<accession>A0A2W7MED0</accession>
<name>A0A2W7MED0_9BACI</name>
<organism evidence="1 2">
    <name type="scientific">Psychrobacillus insolitus</name>
    <dbReference type="NCBI Taxonomy" id="1461"/>
    <lineage>
        <taxon>Bacteria</taxon>
        <taxon>Bacillati</taxon>
        <taxon>Bacillota</taxon>
        <taxon>Bacilli</taxon>
        <taxon>Bacillales</taxon>
        <taxon>Bacillaceae</taxon>
        <taxon>Psychrobacillus</taxon>
    </lineage>
</organism>
<comment type="caution">
    <text evidence="1">The sequence shown here is derived from an EMBL/GenBank/DDBJ whole genome shotgun (WGS) entry which is preliminary data.</text>
</comment>
<evidence type="ECO:0000313" key="2">
    <source>
        <dbReference type="Proteomes" id="UP000248646"/>
    </source>
</evidence>
<protein>
    <submittedName>
        <fullName evidence="1">Uncharacterized protein</fullName>
    </submittedName>
</protein>
<dbReference type="EMBL" id="QKZI01000007">
    <property type="protein sequence ID" value="PZX03125.1"/>
    <property type="molecule type" value="Genomic_DNA"/>
</dbReference>
<evidence type="ECO:0000313" key="1">
    <source>
        <dbReference type="EMBL" id="PZX03125.1"/>
    </source>
</evidence>
<dbReference type="AlphaFoldDB" id="A0A2W7MED0"/>